<name>A0ACB9P8E9_BAUVA</name>
<keyword evidence="2" id="KW-1185">Reference proteome</keyword>
<dbReference type="EMBL" id="CM039430">
    <property type="protein sequence ID" value="KAI4345025.1"/>
    <property type="molecule type" value="Genomic_DNA"/>
</dbReference>
<comment type="caution">
    <text evidence="1">The sequence shown here is derived from an EMBL/GenBank/DDBJ whole genome shotgun (WGS) entry which is preliminary data.</text>
</comment>
<reference evidence="1 2" key="1">
    <citation type="journal article" date="2022" name="DNA Res.">
        <title>Chromosomal-level genome assembly of the orchid tree Bauhinia variegata (Leguminosae; Cercidoideae) supports the allotetraploid origin hypothesis of Bauhinia.</title>
        <authorList>
            <person name="Zhong Y."/>
            <person name="Chen Y."/>
            <person name="Zheng D."/>
            <person name="Pang J."/>
            <person name="Liu Y."/>
            <person name="Luo S."/>
            <person name="Meng S."/>
            <person name="Qian L."/>
            <person name="Wei D."/>
            <person name="Dai S."/>
            <person name="Zhou R."/>
        </authorList>
    </citation>
    <scope>NUCLEOTIDE SEQUENCE [LARGE SCALE GENOMIC DNA]</scope>
    <source>
        <strain evidence="1">BV-YZ2020</strain>
    </source>
</reference>
<proteinExistence type="predicted"/>
<dbReference type="Proteomes" id="UP000828941">
    <property type="component" value="Chromosome 5"/>
</dbReference>
<sequence length="84" mass="9456">MIEARISHWVDLYAWNPHCTGKGPPGLGWFLNPSIYKREGMSYGDANSLRFPEGRDASSMDNVDDKYEQKSRSKGSSCSFPLNP</sequence>
<organism evidence="1 2">
    <name type="scientific">Bauhinia variegata</name>
    <name type="common">Purple orchid tree</name>
    <name type="synonym">Phanera variegata</name>
    <dbReference type="NCBI Taxonomy" id="167791"/>
    <lineage>
        <taxon>Eukaryota</taxon>
        <taxon>Viridiplantae</taxon>
        <taxon>Streptophyta</taxon>
        <taxon>Embryophyta</taxon>
        <taxon>Tracheophyta</taxon>
        <taxon>Spermatophyta</taxon>
        <taxon>Magnoliopsida</taxon>
        <taxon>eudicotyledons</taxon>
        <taxon>Gunneridae</taxon>
        <taxon>Pentapetalae</taxon>
        <taxon>rosids</taxon>
        <taxon>fabids</taxon>
        <taxon>Fabales</taxon>
        <taxon>Fabaceae</taxon>
        <taxon>Cercidoideae</taxon>
        <taxon>Cercideae</taxon>
        <taxon>Bauhiniinae</taxon>
        <taxon>Bauhinia</taxon>
    </lineage>
</organism>
<accession>A0ACB9P8E9</accession>
<protein>
    <submittedName>
        <fullName evidence="1">Uncharacterized protein</fullName>
    </submittedName>
</protein>
<gene>
    <name evidence="1" type="ORF">L6164_012194</name>
</gene>
<evidence type="ECO:0000313" key="1">
    <source>
        <dbReference type="EMBL" id="KAI4345025.1"/>
    </source>
</evidence>
<evidence type="ECO:0000313" key="2">
    <source>
        <dbReference type="Proteomes" id="UP000828941"/>
    </source>
</evidence>